<comment type="similarity">
    <text evidence="1">Belongs to the bacterial ribosomal protein bS1 family.</text>
</comment>
<keyword evidence="2 5" id="KW-0689">Ribosomal protein</keyword>
<dbReference type="InterPro" id="IPR003029">
    <property type="entry name" value="S1_domain"/>
</dbReference>
<dbReference type="EMBL" id="JACSQB010000002">
    <property type="protein sequence ID" value="MBD8045458.1"/>
    <property type="molecule type" value="Genomic_DNA"/>
</dbReference>
<dbReference type="Gene3D" id="2.40.50.140">
    <property type="entry name" value="Nucleic acid-binding proteins"/>
    <property type="match status" value="4"/>
</dbReference>
<evidence type="ECO:0000256" key="1">
    <source>
        <dbReference type="ARBA" id="ARBA00006767"/>
    </source>
</evidence>
<feature type="domain" description="S1 motif" evidence="4">
    <location>
        <begin position="18"/>
        <end position="86"/>
    </location>
</feature>
<feature type="domain" description="S1 motif" evidence="4">
    <location>
        <begin position="104"/>
        <end position="170"/>
    </location>
</feature>
<dbReference type="SMART" id="SM00316">
    <property type="entry name" value="S1"/>
    <property type="match status" value="4"/>
</dbReference>
<evidence type="ECO:0000259" key="4">
    <source>
        <dbReference type="PROSITE" id="PS50126"/>
    </source>
</evidence>
<dbReference type="Proteomes" id="UP000627166">
    <property type="component" value="Unassembled WGS sequence"/>
</dbReference>
<dbReference type="PANTHER" id="PTHR10724">
    <property type="entry name" value="30S RIBOSOMAL PROTEIN S1"/>
    <property type="match status" value="1"/>
</dbReference>
<dbReference type="InterPro" id="IPR050437">
    <property type="entry name" value="Ribos_protein_bS1-like"/>
</dbReference>
<dbReference type="PROSITE" id="PS50126">
    <property type="entry name" value="S1"/>
    <property type="match status" value="4"/>
</dbReference>
<dbReference type="NCBIfam" id="NF005208">
    <property type="entry name" value="PRK06676.1"/>
    <property type="match status" value="1"/>
</dbReference>
<dbReference type="InterPro" id="IPR035104">
    <property type="entry name" value="Ribosomal_protein_S1-like"/>
</dbReference>
<keyword evidence="6" id="KW-1185">Reference proteome</keyword>
<feature type="domain" description="S1 motif" evidence="4">
    <location>
        <begin position="191"/>
        <end position="259"/>
    </location>
</feature>
<dbReference type="GO" id="GO:0005840">
    <property type="term" value="C:ribosome"/>
    <property type="evidence" value="ECO:0007669"/>
    <property type="project" value="UniProtKB-KW"/>
</dbReference>
<proteinExistence type="inferred from homology"/>
<gene>
    <name evidence="5" type="primary">rpsA</name>
    <name evidence="5" type="ORF">H9637_00095</name>
</gene>
<dbReference type="PRINTS" id="PR00681">
    <property type="entry name" value="RIBOSOMALS1"/>
</dbReference>
<dbReference type="PANTHER" id="PTHR10724:SF7">
    <property type="entry name" value="SMALL RIBOSOMAL SUBUNIT PROTEIN BS1C"/>
    <property type="match status" value="1"/>
</dbReference>
<evidence type="ECO:0000313" key="5">
    <source>
        <dbReference type="EMBL" id="MBD8045458.1"/>
    </source>
</evidence>
<protein>
    <submittedName>
        <fullName evidence="5">30S ribosomal protein S1</fullName>
    </submittedName>
</protein>
<evidence type="ECO:0000256" key="2">
    <source>
        <dbReference type="ARBA" id="ARBA00022980"/>
    </source>
</evidence>
<dbReference type="InterPro" id="IPR012340">
    <property type="entry name" value="NA-bd_OB-fold"/>
</dbReference>
<keyword evidence="3" id="KW-0687">Ribonucleoprotein</keyword>
<dbReference type="SUPFAM" id="SSF50249">
    <property type="entry name" value="Nucleic acid-binding proteins"/>
    <property type="match status" value="4"/>
</dbReference>
<organism evidence="5 6">
    <name type="scientific">Clostridium faecium</name>
    <dbReference type="NCBI Taxonomy" id="2762223"/>
    <lineage>
        <taxon>Bacteria</taxon>
        <taxon>Bacillati</taxon>
        <taxon>Bacillota</taxon>
        <taxon>Clostridia</taxon>
        <taxon>Eubacteriales</taxon>
        <taxon>Clostridiaceae</taxon>
        <taxon>Clostridium</taxon>
    </lineage>
</organism>
<reference evidence="5 6" key="1">
    <citation type="submission" date="2020-08" db="EMBL/GenBank/DDBJ databases">
        <title>A Genomic Blueprint of the Chicken Gut Microbiome.</title>
        <authorList>
            <person name="Gilroy R."/>
            <person name="Ravi A."/>
            <person name="Getino M."/>
            <person name="Pursley I."/>
            <person name="Horton D.L."/>
            <person name="Alikhan N.-F."/>
            <person name="Baker D."/>
            <person name="Gharbi K."/>
            <person name="Hall N."/>
            <person name="Watson M."/>
            <person name="Adriaenssens E.M."/>
            <person name="Foster-Nyarko E."/>
            <person name="Jarju S."/>
            <person name="Secka A."/>
            <person name="Antonio M."/>
            <person name="Oren A."/>
            <person name="Chaudhuri R."/>
            <person name="La Ragione R.M."/>
            <person name="Hildebrand F."/>
            <person name="Pallen M.J."/>
        </authorList>
    </citation>
    <scope>NUCLEOTIDE SEQUENCE [LARGE SCALE GENOMIC DNA]</scope>
    <source>
        <strain evidence="5 6">N37</strain>
    </source>
</reference>
<name>A0ABR8YN29_9CLOT</name>
<dbReference type="Pfam" id="PF00575">
    <property type="entry name" value="S1"/>
    <property type="match status" value="4"/>
</dbReference>
<dbReference type="CDD" id="cd05688">
    <property type="entry name" value="S1_RPS1_repeat_ec3"/>
    <property type="match status" value="1"/>
</dbReference>
<dbReference type="CDD" id="cd05687">
    <property type="entry name" value="S1_RPS1_repeat_ec1_hs1"/>
    <property type="match status" value="1"/>
</dbReference>
<dbReference type="CDD" id="cd04465">
    <property type="entry name" value="S1_RPS1_repeat_ec2_hs2"/>
    <property type="match status" value="1"/>
</dbReference>
<comment type="caution">
    <text evidence="5">The sequence shown here is derived from an EMBL/GenBank/DDBJ whole genome shotgun (WGS) entry which is preliminary data.</text>
</comment>
<sequence>MKEFIGEIDKSLNKIYKGDILKGKVLSVKDNDVVVNINFMYDGIIYKNEICKEEESLKDFIAEGEEVDVYVLGINEREGYVLLSKKKADAIKSLDNIEKAYKNNDVISATTVEVIKGGIIADVNGIRAFIPASQVSNEYVKDLSKFVNKTFDVKVIEFNSENNKIVLSRRVLLEEEKQNNIDALWNSLKKGEKRSGIVSKIVNFGAFVDLGGVDGLVHLNDLSWKRIMNPNDVVSVGDEVEVYLLDFDRDKNRISLALKDMDYNPWENIENKFNIGDIVEGKVVKFTNFGAFVEISDGVEGLVHISEISEENITKPQDKLSLGETVKVKILNMDKNRISLSIKETVSGPKEDYEKYNDNSDVTLGDVFKDALKNFKFD</sequence>
<evidence type="ECO:0000256" key="3">
    <source>
        <dbReference type="ARBA" id="ARBA00023274"/>
    </source>
</evidence>
<evidence type="ECO:0000313" key="6">
    <source>
        <dbReference type="Proteomes" id="UP000627166"/>
    </source>
</evidence>
<feature type="domain" description="S1 motif" evidence="4">
    <location>
        <begin position="276"/>
        <end position="343"/>
    </location>
</feature>
<accession>A0ABR8YN29</accession>